<keyword evidence="1" id="KW-0472">Membrane</keyword>
<proteinExistence type="predicted"/>
<dbReference type="AlphaFoldDB" id="A0A841T899"/>
<reference evidence="2 3" key="1">
    <citation type="submission" date="2020-08" db="EMBL/GenBank/DDBJ databases">
        <title>Cohnella phylogeny.</title>
        <authorList>
            <person name="Dunlap C."/>
        </authorList>
    </citation>
    <scope>NUCLEOTIDE SEQUENCE [LARGE SCALE GENOMIC DNA]</scope>
    <source>
        <strain evidence="2 3">DSM 103658</strain>
    </source>
</reference>
<protein>
    <submittedName>
        <fullName evidence="2">Uncharacterized protein</fullName>
    </submittedName>
</protein>
<dbReference type="RefSeq" id="WP_185178997.1">
    <property type="nucleotide sequence ID" value="NZ_CBCSEP010000007.1"/>
</dbReference>
<name>A0A841T899_9BACL</name>
<evidence type="ECO:0000313" key="2">
    <source>
        <dbReference type="EMBL" id="MBB6677723.1"/>
    </source>
</evidence>
<gene>
    <name evidence="2" type="ORF">H4Q31_10330</name>
</gene>
<accession>A0A841T899</accession>
<evidence type="ECO:0000313" key="3">
    <source>
        <dbReference type="Proteomes" id="UP000574133"/>
    </source>
</evidence>
<dbReference type="Proteomes" id="UP000574133">
    <property type="component" value="Unassembled WGS sequence"/>
</dbReference>
<feature type="transmembrane region" description="Helical" evidence="1">
    <location>
        <begin position="20"/>
        <end position="39"/>
    </location>
</feature>
<comment type="caution">
    <text evidence="2">The sequence shown here is derived from an EMBL/GenBank/DDBJ whole genome shotgun (WGS) entry which is preliminary data.</text>
</comment>
<keyword evidence="1" id="KW-0812">Transmembrane</keyword>
<sequence length="62" mass="7337">MREQEDNRFEVKWFAKSERLIIRGIAILAVLLLLSQLALHFPAARHLLTHTDHWEGIKYRSP</sequence>
<dbReference type="EMBL" id="JACJVN010000034">
    <property type="protein sequence ID" value="MBB6677723.1"/>
    <property type="molecule type" value="Genomic_DNA"/>
</dbReference>
<keyword evidence="1" id="KW-1133">Transmembrane helix</keyword>
<evidence type="ECO:0000256" key="1">
    <source>
        <dbReference type="SAM" id="Phobius"/>
    </source>
</evidence>
<organism evidence="2 3">
    <name type="scientific">Cohnella lubricantis</name>
    <dbReference type="NCBI Taxonomy" id="2163172"/>
    <lineage>
        <taxon>Bacteria</taxon>
        <taxon>Bacillati</taxon>
        <taxon>Bacillota</taxon>
        <taxon>Bacilli</taxon>
        <taxon>Bacillales</taxon>
        <taxon>Paenibacillaceae</taxon>
        <taxon>Cohnella</taxon>
    </lineage>
</organism>
<keyword evidence="3" id="KW-1185">Reference proteome</keyword>